<dbReference type="EMBL" id="LATX01000716">
    <property type="protein sequence ID" value="KTB45382.1"/>
    <property type="molecule type" value="Genomic_DNA"/>
</dbReference>
<reference evidence="2 3" key="1">
    <citation type="submission" date="2015-12" db="EMBL/GenBank/DDBJ databases">
        <title>Draft genome sequence of Moniliophthora roreri, the causal agent of frosty pod rot of cacao.</title>
        <authorList>
            <person name="Aime M.C."/>
            <person name="Diaz-Valderrama J.R."/>
            <person name="Kijpornyongpan T."/>
            <person name="Phillips-Mora W."/>
        </authorList>
    </citation>
    <scope>NUCLEOTIDE SEQUENCE [LARGE SCALE GENOMIC DNA]</scope>
    <source>
        <strain evidence="2 3">MCA 2952</strain>
    </source>
</reference>
<dbReference type="GO" id="GO:0016810">
    <property type="term" value="F:hydrolase activity, acting on carbon-nitrogen (but not peptide) bonds"/>
    <property type="evidence" value="ECO:0007669"/>
    <property type="project" value="InterPro"/>
</dbReference>
<gene>
    <name evidence="2" type="ORF">WG66_2065</name>
</gene>
<dbReference type="InterPro" id="IPR032466">
    <property type="entry name" value="Metal_Hydrolase"/>
</dbReference>
<dbReference type="PANTHER" id="PTHR43135:SF3">
    <property type="entry name" value="ALPHA-D-RIBOSE 1-METHYLPHOSPHONATE 5-TRIPHOSPHATE DIPHOSPHATASE"/>
    <property type="match status" value="1"/>
</dbReference>
<dbReference type="eggNOG" id="ENOG502QRDE">
    <property type="taxonomic scope" value="Eukaryota"/>
</dbReference>
<comment type="caution">
    <text evidence="2">The sequence shown here is derived from an EMBL/GenBank/DDBJ whole genome shotgun (WGS) entry which is preliminary data.</text>
</comment>
<evidence type="ECO:0000313" key="3">
    <source>
        <dbReference type="Proteomes" id="UP000054988"/>
    </source>
</evidence>
<dbReference type="SUPFAM" id="SSF51556">
    <property type="entry name" value="Metallo-dependent hydrolases"/>
    <property type="match status" value="1"/>
</dbReference>
<proteinExistence type="predicted"/>
<accession>A0A0W0GA09</accession>
<name>A0A0W0GA09_MONRR</name>
<dbReference type="InterPro" id="IPR057744">
    <property type="entry name" value="OTAase-like"/>
</dbReference>
<dbReference type="AlphaFoldDB" id="A0A0W0GA09"/>
<dbReference type="PANTHER" id="PTHR43135">
    <property type="entry name" value="ALPHA-D-RIBOSE 1-METHYLPHOSPHONATE 5-TRIPHOSPHATE DIPHOSPHATASE"/>
    <property type="match status" value="1"/>
</dbReference>
<protein>
    <submittedName>
        <fullName evidence="2">Putative Xaa-Pro dipeptidase</fullName>
    </submittedName>
</protein>
<dbReference type="InterPro" id="IPR051781">
    <property type="entry name" value="Metallo-dep_Hydrolase"/>
</dbReference>
<dbReference type="SUPFAM" id="SSF56112">
    <property type="entry name" value="Protein kinase-like (PK-like)"/>
    <property type="match status" value="1"/>
</dbReference>
<sequence length="625" mass="68552">METVNLMGLKEFGSVFSSYLIQEWRRKTSREWVDVTLMFRWKWHGNAYGKEMHESLARNNPAPTLHCCGDPYIDYKPYYDITMTVMNCADGDHYPQSDSLSNSQHDQLRQVLMPLEDHRLIHGDLRCPDIMVKAGQDTIKVLDFEWAGKAGEVRYPAYLNMAEFPGAKAFVAIQHHHDRSLINRLASQTRCQTLDSTISKAIDISERIGCRCPASGKTLNGKQTVKINEDGRFISVSPTSKEQESDNATVVDLDGLYICPGLIDCHVHVTAVPGVKTIADLMRLSEQEINLRTTYNLKEMLHRGFTTVRDTGGASKVIANAIEEGLLLGPKLFQCGKALSQTGGHGDFIPPLSGGPEPGCCGGHSRLFARVADGVPTVLSAVRGELKAGADPIKIMVGGGVASETDAIETVQYTAEEIRVITTTCKQMGGKLSTAHTYTADAIRHAIDNGVLGIEHGNLIDVPTANLHVLPFPFKSRLRNLFYHLAWHPKASISHQHYGKKKNAEVMKQGLETLRVADNAGVTICYGSDLLTSMQALQTEEFTVRSQVLSSPEILKHATTNAAKMLNKSSLLGTISVGAYGDLLVLNADPLEDVTILDRPEDHLLAIVKEGRIVMSKVSGLEKGV</sequence>
<organism evidence="2 3">
    <name type="scientific">Moniliophthora roreri</name>
    <name type="common">Frosty pod rot fungus</name>
    <name type="synonym">Monilia roreri</name>
    <dbReference type="NCBI Taxonomy" id="221103"/>
    <lineage>
        <taxon>Eukaryota</taxon>
        <taxon>Fungi</taxon>
        <taxon>Dikarya</taxon>
        <taxon>Basidiomycota</taxon>
        <taxon>Agaricomycotina</taxon>
        <taxon>Agaricomycetes</taxon>
        <taxon>Agaricomycetidae</taxon>
        <taxon>Agaricales</taxon>
        <taxon>Marasmiineae</taxon>
        <taxon>Marasmiaceae</taxon>
        <taxon>Moniliophthora</taxon>
    </lineage>
</organism>
<dbReference type="SUPFAM" id="SSF51338">
    <property type="entry name" value="Composite domain of metallo-dependent hydrolases"/>
    <property type="match status" value="2"/>
</dbReference>
<dbReference type="Gene3D" id="2.30.40.10">
    <property type="entry name" value="Urease, subunit C, domain 1"/>
    <property type="match status" value="1"/>
</dbReference>
<dbReference type="Gene3D" id="3.20.20.140">
    <property type="entry name" value="Metal-dependent hydrolases"/>
    <property type="match status" value="1"/>
</dbReference>
<evidence type="ECO:0000259" key="1">
    <source>
        <dbReference type="Pfam" id="PF01979"/>
    </source>
</evidence>
<dbReference type="InterPro" id="IPR011009">
    <property type="entry name" value="Kinase-like_dom_sf"/>
</dbReference>
<evidence type="ECO:0000313" key="2">
    <source>
        <dbReference type="EMBL" id="KTB45382.1"/>
    </source>
</evidence>
<feature type="domain" description="Amidohydrolase-related" evidence="1">
    <location>
        <begin position="257"/>
        <end position="602"/>
    </location>
</feature>
<dbReference type="Pfam" id="PF01979">
    <property type="entry name" value="Amidohydro_1"/>
    <property type="match status" value="1"/>
</dbReference>
<dbReference type="InterPro" id="IPR006680">
    <property type="entry name" value="Amidohydro-rel"/>
</dbReference>
<dbReference type="CDD" id="cd01299">
    <property type="entry name" value="Met_dep_hydrolase_A"/>
    <property type="match status" value="1"/>
</dbReference>
<dbReference type="InterPro" id="IPR011059">
    <property type="entry name" value="Metal-dep_hydrolase_composite"/>
</dbReference>
<dbReference type="Proteomes" id="UP000054988">
    <property type="component" value="Unassembled WGS sequence"/>
</dbReference>